<sequence>MTPTPAAGGDAGAGGAHSGQRSPASAGCSGPPAARHRLRRPCSPLARGRPGRGGSSLAVAAVPARRSGGRGPSHPLPWLCALLGSQDLGGLGGSGGCGQRGGEPHERAATRELHRGERDPGAGEDEHSPGGRPEAHPGPGNGVRGAASRGRRRVVGFAGGGEAGESGGERSPVRQQTRRHGEHPGGGVREVVDVGDREVGPPAPSPRDGLGEFGLRHLVGHGRQELVHGTSDLRVHLHRTDVHLELGEMGGQEGEAAGSVVDAGPDAPEATGRREGTVLDRARPAGHVLDHRVRLDAAGPGGGGTGRRGTRDVRPAVRPPAVDECRDDEENTEGDEQAGAELQVTDSGGQQVDGARGEEQGRQLHHFRHPAPPAPGRAVRPVAGAGHTAHAVARHRTRGRFAHGASVGAVCCATGVPP</sequence>
<feature type="compositionally biased region" description="Gly residues" evidence="1">
    <location>
        <begin position="157"/>
        <end position="166"/>
    </location>
</feature>
<comment type="caution">
    <text evidence="2">The sequence shown here is derived from an EMBL/GenBank/DDBJ whole genome shotgun (WGS) entry which is preliminary data.</text>
</comment>
<feature type="compositionally biased region" description="Low complexity" evidence="1">
    <location>
        <begin position="22"/>
        <end position="33"/>
    </location>
</feature>
<feature type="region of interest" description="Disordered" evidence="1">
    <location>
        <begin position="295"/>
        <end position="376"/>
    </location>
</feature>
<name>A0ABT1JBM5_ACTCY</name>
<keyword evidence="3" id="KW-1185">Reference proteome</keyword>
<accession>A0ABT1JBM5</accession>
<evidence type="ECO:0000256" key="1">
    <source>
        <dbReference type="SAM" id="MobiDB-lite"/>
    </source>
</evidence>
<dbReference type="Proteomes" id="UP000791080">
    <property type="component" value="Unassembled WGS sequence"/>
</dbReference>
<reference evidence="2 3" key="1">
    <citation type="submission" date="2013-07" db="EMBL/GenBank/DDBJ databases">
        <authorList>
            <consortium name="DOE Joint Genome Institute"/>
            <person name="Reeve W."/>
            <person name="Huntemann M."/>
            <person name="Han J."/>
            <person name="Chen A."/>
            <person name="Kyrpides N."/>
            <person name="Mavromatis K."/>
            <person name="Markowitz V."/>
            <person name="Palaniappan K."/>
            <person name="Ivanova N."/>
            <person name="Schaumberg A."/>
            <person name="Pati A."/>
            <person name="Liolios K."/>
            <person name="Nordberg H.P."/>
            <person name="Cantor M.N."/>
            <person name="Hua S.X."/>
            <person name="Woyke T."/>
        </authorList>
    </citation>
    <scope>NUCLEOTIDE SEQUENCE [LARGE SCALE GENOMIC DNA]</scope>
    <source>
        <strain evidence="2 3">DSM 43889</strain>
    </source>
</reference>
<organism evidence="2 3">
    <name type="scientific">Actinoalloteichus caeruleus DSM 43889</name>
    <dbReference type="NCBI Taxonomy" id="1120930"/>
    <lineage>
        <taxon>Bacteria</taxon>
        <taxon>Bacillati</taxon>
        <taxon>Actinomycetota</taxon>
        <taxon>Actinomycetes</taxon>
        <taxon>Pseudonocardiales</taxon>
        <taxon>Pseudonocardiaceae</taxon>
        <taxon>Actinoalloteichus</taxon>
        <taxon>Actinoalloteichus cyanogriseus</taxon>
    </lineage>
</organism>
<feature type="region of interest" description="Disordered" evidence="1">
    <location>
        <begin position="1"/>
        <end position="192"/>
    </location>
</feature>
<dbReference type="EMBL" id="AUBJ02000001">
    <property type="protein sequence ID" value="MCP2329897.1"/>
    <property type="molecule type" value="Genomic_DNA"/>
</dbReference>
<evidence type="ECO:0000313" key="2">
    <source>
        <dbReference type="EMBL" id="MCP2329897.1"/>
    </source>
</evidence>
<evidence type="ECO:0000313" key="3">
    <source>
        <dbReference type="Proteomes" id="UP000791080"/>
    </source>
</evidence>
<feature type="compositionally biased region" description="Gly residues" evidence="1">
    <location>
        <begin position="87"/>
        <end position="101"/>
    </location>
</feature>
<gene>
    <name evidence="2" type="ORF">G443_000167</name>
</gene>
<proteinExistence type="predicted"/>
<protein>
    <submittedName>
        <fullName evidence="2">Uncharacterized protein</fullName>
    </submittedName>
</protein>
<feature type="compositionally biased region" description="Acidic residues" evidence="1">
    <location>
        <begin position="325"/>
        <end position="338"/>
    </location>
</feature>
<reference evidence="2 3" key="2">
    <citation type="submission" date="2022-06" db="EMBL/GenBank/DDBJ databases">
        <title>Genomic Encyclopedia of Type Strains, Phase I: the one thousand microbial genomes (KMG-I) project.</title>
        <authorList>
            <person name="Kyrpides N."/>
        </authorList>
    </citation>
    <scope>NUCLEOTIDE SEQUENCE [LARGE SCALE GENOMIC DNA]</scope>
    <source>
        <strain evidence="2 3">DSM 43889</strain>
    </source>
</reference>
<feature type="compositionally biased region" description="Basic and acidic residues" evidence="1">
    <location>
        <begin position="102"/>
        <end position="135"/>
    </location>
</feature>